<evidence type="ECO:0000256" key="3">
    <source>
        <dbReference type="ARBA" id="ARBA00022679"/>
    </source>
</evidence>
<dbReference type="GO" id="GO:0103118">
    <property type="term" value="F:UDP-3-O-[(3R)-3-hydroxyacyl]-glucosamine N-acyltransferase activity"/>
    <property type="evidence" value="ECO:0007669"/>
    <property type="project" value="UniProtKB-EC"/>
</dbReference>
<keyword evidence="6 7" id="KW-0012">Acyltransferase</keyword>
<dbReference type="InterPro" id="IPR020573">
    <property type="entry name" value="UDP_GlcNAc_AcTrfase_non-rep"/>
</dbReference>
<dbReference type="EC" id="2.3.1.191" evidence="7"/>
<evidence type="ECO:0000256" key="6">
    <source>
        <dbReference type="ARBA" id="ARBA00023315"/>
    </source>
</evidence>
<dbReference type="RefSeq" id="WP_015818956.1">
    <property type="nucleotide sequence ID" value="NC_012997.1"/>
</dbReference>
<dbReference type="InterPro" id="IPR007691">
    <property type="entry name" value="LpxD"/>
</dbReference>
<dbReference type="OrthoDB" id="9784739at2"/>
<evidence type="ECO:0000256" key="5">
    <source>
        <dbReference type="ARBA" id="ARBA00023098"/>
    </source>
</evidence>
<dbReference type="SUPFAM" id="SSF51161">
    <property type="entry name" value="Trimeric LpxA-like enzymes"/>
    <property type="match status" value="1"/>
</dbReference>
<dbReference type="InterPro" id="IPR011004">
    <property type="entry name" value="Trimer_LpxA-like_sf"/>
</dbReference>
<comment type="function">
    <text evidence="7">Catalyzes the N-acylation of UDP-3-O-acylglucosamine using 3-hydroxyacyl-ACP as the acyl donor. Is involved in the biosynthesis of lipid A, a phosphorylated glycolipid that anchors the lipopolysaccharide to the outer membrane of the cell.</text>
</comment>
<comment type="subunit">
    <text evidence="7">Homotrimer.</text>
</comment>
<dbReference type="InterPro" id="IPR018357">
    <property type="entry name" value="Hexapep_transf_CS"/>
</dbReference>
<evidence type="ECO:0000256" key="4">
    <source>
        <dbReference type="ARBA" id="ARBA00022737"/>
    </source>
</evidence>
<dbReference type="GO" id="GO:0016410">
    <property type="term" value="F:N-acyltransferase activity"/>
    <property type="evidence" value="ECO:0007669"/>
    <property type="project" value="InterPro"/>
</dbReference>
<comment type="similarity">
    <text evidence="7">Belongs to the transferase hexapeptide repeat family. LpxD subfamily.</text>
</comment>
<gene>
    <name evidence="7 10" type="primary">lpxD</name>
    <name evidence="10" type="ordered locus">TERTU_1014</name>
</gene>
<dbReference type="EMBL" id="CP001614">
    <property type="protein sequence ID" value="ACR12844.1"/>
    <property type="molecule type" value="Genomic_DNA"/>
</dbReference>
<dbReference type="Pfam" id="PF14602">
    <property type="entry name" value="Hexapep_2"/>
    <property type="match status" value="1"/>
</dbReference>
<dbReference type="Pfam" id="PF25087">
    <property type="entry name" value="GMPPB_C"/>
    <property type="match status" value="1"/>
</dbReference>
<dbReference type="Gene3D" id="2.160.10.10">
    <property type="entry name" value="Hexapeptide repeat proteins"/>
    <property type="match status" value="1"/>
</dbReference>
<dbReference type="UniPathway" id="UPA00973"/>
<proteinExistence type="inferred from homology"/>
<keyword evidence="11" id="KW-1185">Reference proteome</keyword>
<evidence type="ECO:0000313" key="10">
    <source>
        <dbReference type="EMBL" id="ACR12844.1"/>
    </source>
</evidence>
<evidence type="ECO:0000313" key="11">
    <source>
        <dbReference type="Proteomes" id="UP000009080"/>
    </source>
</evidence>
<dbReference type="GO" id="GO:0016020">
    <property type="term" value="C:membrane"/>
    <property type="evidence" value="ECO:0007669"/>
    <property type="project" value="GOC"/>
</dbReference>
<dbReference type="PANTHER" id="PTHR43378">
    <property type="entry name" value="UDP-3-O-ACYLGLUCOSAMINE N-ACYLTRANSFERASE"/>
    <property type="match status" value="1"/>
</dbReference>
<protein>
    <recommendedName>
        <fullName evidence="7">UDP-3-O-acylglucosamine N-acyltransferase</fullName>
        <ecNumber evidence="7">2.3.1.191</ecNumber>
    </recommendedName>
</protein>
<dbReference type="CDD" id="cd03352">
    <property type="entry name" value="LbH_LpxD"/>
    <property type="match status" value="1"/>
</dbReference>
<evidence type="ECO:0000256" key="2">
    <source>
        <dbReference type="ARBA" id="ARBA00022556"/>
    </source>
</evidence>
<dbReference type="HAMAP" id="MF_00523">
    <property type="entry name" value="LpxD"/>
    <property type="match status" value="1"/>
</dbReference>
<dbReference type="Pfam" id="PF00132">
    <property type="entry name" value="Hexapep"/>
    <property type="match status" value="1"/>
</dbReference>
<feature type="active site" description="Proton acceptor" evidence="7">
    <location>
        <position position="242"/>
    </location>
</feature>
<keyword evidence="5 7" id="KW-0443">Lipid metabolism</keyword>
<dbReference type="Gene3D" id="1.20.5.170">
    <property type="match status" value="1"/>
</dbReference>
<dbReference type="GO" id="GO:0009245">
    <property type="term" value="P:lipid A biosynthetic process"/>
    <property type="evidence" value="ECO:0007669"/>
    <property type="project" value="UniProtKB-UniRule"/>
</dbReference>
<dbReference type="PROSITE" id="PS00101">
    <property type="entry name" value="HEXAPEP_TRANSFERASES"/>
    <property type="match status" value="1"/>
</dbReference>
<dbReference type="Gene3D" id="3.40.1390.10">
    <property type="entry name" value="MurE/MurF, N-terminal domain"/>
    <property type="match status" value="1"/>
</dbReference>
<reference evidence="10 11" key="1">
    <citation type="journal article" date="2009" name="PLoS ONE">
        <title>The complete genome of Teredinibacter turnerae T7901: an intracellular endosymbiont of marine wood-boring bivalves (shipworms).</title>
        <authorList>
            <person name="Yang J.C."/>
            <person name="Madupu R."/>
            <person name="Durkin A.S."/>
            <person name="Ekborg N.A."/>
            <person name="Pedamallu C.S."/>
            <person name="Hostetler J.B."/>
            <person name="Radune D."/>
            <person name="Toms B.S."/>
            <person name="Henrissat B."/>
            <person name="Coutinho P.M."/>
            <person name="Schwarz S."/>
            <person name="Field L."/>
            <person name="Trindade-Silva A.E."/>
            <person name="Soares C.A.G."/>
            <person name="Elshahawi S."/>
            <person name="Hanora A."/>
            <person name="Schmidt E.W."/>
            <person name="Haygood M.G."/>
            <person name="Posfai J."/>
            <person name="Benner J."/>
            <person name="Madinger C."/>
            <person name="Nove J."/>
            <person name="Anton B."/>
            <person name="Chaudhary K."/>
            <person name="Foster J."/>
            <person name="Holman A."/>
            <person name="Kumar S."/>
            <person name="Lessard P.A."/>
            <person name="Luyten Y.A."/>
            <person name="Slatko B."/>
            <person name="Wood N."/>
            <person name="Wu B."/>
            <person name="Teplitski M."/>
            <person name="Mougous J.D."/>
            <person name="Ward N."/>
            <person name="Eisen J.A."/>
            <person name="Badger J.H."/>
            <person name="Distel D.L."/>
        </authorList>
    </citation>
    <scope>NUCLEOTIDE SEQUENCE [LARGE SCALE GENOMIC DNA]</scope>
    <source>
        <strain evidence="11">ATCC 39867 / T7901</strain>
    </source>
</reference>
<dbReference type="NCBIfam" id="TIGR01853">
    <property type="entry name" value="lipid_A_lpxD"/>
    <property type="match status" value="1"/>
</dbReference>
<keyword evidence="2 7" id="KW-0441">Lipid A biosynthesis</keyword>
<keyword evidence="4 7" id="KW-0677">Repeat</keyword>
<dbReference type="InterPro" id="IPR001451">
    <property type="entry name" value="Hexapep"/>
</dbReference>
<dbReference type="Proteomes" id="UP000009080">
    <property type="component" value="Chromosome"/>
</dbReference>
<dbReference type="NCBIfam" id="NF002060">
    <property type="entry name" value="PRK00892.1"/>
    <property type="match status" value="1"/>
</dbReference>
<dbReference type="PANTHER" id="PTHR43378:SF2">
    <property type="entry name" value="UDP-3-O-ACYLGLUCOSAMINE N-ACYLTRANSFERASE 1, MITOCHONDRIAL-RELATED"/>
    <property type="match status" value="1"/>
</dbReference>
<organism evidence="10 11">
    <name type="scientific">Teredinibacter turnerae (strain ATCC 39867 / T7901)</name>
    <dbReference type="NCBI Taxonomy" id="377629"/>
    <lineage>
        <taxon>Bacteria</taxon>
        <taxon>Pseudomonadati</taxon>
        <taxon>Pseudomonadota</taxon>
        <taxon>Gammaproteobacteria</taxon>
        <taxon>Cellvibrionales</taxon>
        <taxon>Cellvibrionaceae</taxon>
        <taxon>Teredinibacter</taxon>
    </lineage>
</organism>
<dbReference type="eggNOG" id="COG1044">
    <property type="taxonomic scope" value="Bacteria"/>
</dbReference>
<dbReference type="Pfam" id="PF04613">
    <property type="entry name" value="LpxD"/>
    <property type="match status" value="1"/>
</dbReference>
<evidence type="ECO:0000259" key="9">
    <source>
        <dbReference type="Pfam" id="PF25087"/>
    </source>
</evidence>
<feature type="domain" description="Mannose-1-phosphate guanyltransferase C-terminal" evidence="9">
    <location>
        <begin position="102"/>
        <end position="180"/>
    </location>
</feature>
<dbReference type="AlphaFoldDB" id="C5BQG5"/>
<sequence length="340" mass="35794">MSTKSFSLAELAEFLGCEYRGDATHRVTAIAPLSDASDSQITFVAQDKYLAQLAGISPGIVVLREKHAAAYSGNRILAADPYLAYARLSALFNPRSPLSKEIHPTAIVDSSAVLADGVAVGPNCVIGANVRVGQGTEIHAGTVIGEATIVGDNCRLYPRVTLYDRVTIGDRVTVHSGAVIGADGFGFAPSRTDGWVKIEQLASVRIGNNVEIGANTTIDRGALHDTVVEDGAIIDNLVHLAHGVSIGEGTAIAACVGIAGSTTVGKNCLLGGAVGISGHLHIADNTQFHGGTVVTRHVSEPGSYASAAPMQEVRAWRRNSVRYTQLDEMAYRLRKLEKEQ</sequence>
<keyword evidence="1 7" id="KW-0444">Lipid biosynthesis</keyword>
<comment type="pathway">
    <text evidence="7">Bacterial outer membrane biogenesis; LPS lipid A biosynthesis.</text>
</comment>
<comment type="catalytic activity">
    <reaction evidence="7">
        <text>a UDP-3-O-[(3R)-3-hydroxyacyl]-alpha-D-glucosamine + a (3R)-hydroxyacyl-[ACP] = a UDP-2-N,3-O-bis[(3R)-3-hydroxyacyl]-alpha-D-glucosamine + holo-[ACP] + H(+)</text>
        <dbReference type="Rhea" id="RHEA:53836"/>
        <dbReference type="Rhea" id="RHEA-COMP:9685"/>
        <dbReference type="Rhea" id="RHEA-COMP:9945"/>
        <dbReference type="ChEBI" id="CHEBI:15378"/>
        <dbReference type="ChEBI" id="CHEBI:64479"/>
        <dbReference type="ChEBI" id="CHEBI:78827"/>
        <dbReference type="ChEBI" id="CHEBI:137740"/>
        <dbReference type="ChEBI" id="CHEBI:137748"/>
        <dbReference type="EC" id="2.3.1.191"/>
    </reaction>
</comment>
<evidence type="ECO:0000259" key="8">
    <source>
        <dbReference type="Pfam" id="PF04613"/>
    </source>
</evidence>
<accession>C5BQG5</accession>
<dbReference type="STRING" id="377629.TERTU_1014"/>
<dbReference type="HOGENOM" id="CLU_049865_0_1_6"/>
<evidence type="ECO:0000256" key="1">
    <source>
        <dbReference type="ARBA" id="ARBA00022516"/>
    </source>
</evidence>
<name>C5BQG5_TERTT</name>
<dbReference type="KEGG" id="ttu:TERTU_1014"/>
<keyword evidence="3 7" id="KW-0808">Transferase</keyword>
<feature type="domain" description="UDP-3-O-[3-hydroxymyristoyl] glucosamine N-acyltransferase non-repeat region" evidence="8">
    <location>
        <begin position="26"/>
        <end position="91"/>
    </location>
</feature>
<evidence type="ECO:0000256" key="7">
    <source>
        <dbReference type="HAMAP-Rule" id="MF_00523"/>
    </source>
</evidence>
<dbReference type="InterPro" id="IPR056729">
    <property type="entry name" value="GMPPB_C"/>
</dbReference>